<dbReference type="EMBL" id="JACGCM010001377">
    <property type="protein sequence ID" value="KAF6156115.1"/>
    <property type="molecule type" value="Genomic_DNA"/>
</dbReference>
<organism evidence="1 2">
    <name type="scientific">Kingdonia uniflora</name>
    <dbReference type="NCBI Taxonomy" id="39325"/>
    <lineage>
        <taxon>Eukaryota</taxon>
        <taxon>Viridiplantae</taxon>
        <taxon>Streptophyta</taxon>
        <taxon>Embryophyta</taxon>
        <taxon>Tracheophyta</taxon>
        <taxon>Spermatophyta</taxon>
        <taxon>Magnoliopsida</taxon>
        <taxon>Ranunculales</taxon>
        <taxon>Circaeasteraceae</taxon>
        <taxon>Kingdonia</taxon>
    </lineage>
</organism>
<gene>
    <name evidence="1" type="ORF">GIB67_024085</name>
</gene>
<comment type="caution">
    <text evidence="1">The sequence shown here is derived from an EMBL/GenBank/DDBJ whole genome shotgun (WGS) entry which is preliminary data.</text>
</comment>
<reference evidence="1 2" key="1">
    <citation type="journal article" date="2020" name="IScience">
        <title>Genome Sequencing of the Endangered Kingdonia uniflora (Circaeasteraceae, Ranunculales) Reveals Potential Mechanisms of Evolutionary Specialization.</title>
        <authorList>
            <person name="Sun Y."/>
            <person name="Deng T."/>
            <person name="Zhang A."/>
            <person name="Moore M.J."/>
            <person name="Landis J.B."/>
            <person name="Lin N."/>
            <person name="Zhang H."/>
            <person name="Zhang X."/>
            <person name="Huang J."/>
            <person name="Zhang X."/>
            <person name="Sun H."/>
            <person name="Wang H."/>
        </authorList>
    </citation>
    <scope>NUCLEOTIDE SEQUENCE [LARGE SCALE GENOMIC DNA]</scope>
    <source>
        <strain evidence="1">TB1705</strain>
        <tissue evidence="1">Leaf</tissue>
    </source>
</reference>
<protein>
    <submittedName>
        <fullName evidence="1">Uncharacterized protein</fullName>
    </submittedName>
</protein>
<sequence length="130" mass="14832">MMILLFLIVVDRVIYLSSNAKATVMFYYFNTSIFMYAMRAYSWYMNPSPWHSAGFCLRIVSLAKGVSCTARHTNPLFLGNLKGGALIWFNKITPRSPGSWFNFDDLKNDDVSHFIHKSLCCLVEALITTS</sequence>
<dbReference type="AlphaFoldDB" id="A0A7J7MMD8"/>
<name>A0A7J7MMD8_9MAGN</name>
<evidence type="ECO:0000313" key="1">
    <source>
        <dbReference type="EMBL" id="KAF6156115.1"/>
    </source>
</evidence>
<dbReference type="Proteomes" id="UP000541444">
    <property type="component" value="Unassembled WGS sequence"/>
</dbReference>
<dbReference type="OrthoDB" id="1657605at2759"/>
<keyword evidence="2" id="KW-1185">Reference proteome</keyword>
<accession>A0A7J7MMD8</accession>
<evidence type="ECO:0000313" key="2">
    <source>
        <dbReference type="Proteomes" id="UP000541444"/>
    </source>
</evidence>
<proteinExistence type="predicted"/>